<evidence type="ECO:0000313" key="3">
    <source>
        <dbReference type="Proteomes" id="UP000077245"/>
    </source>
</evidence>
<gene>
    <name evidence="2" type="ORF">MBCUR_17830</name>
</gene>
<accession>A0A165Z931</accession>
<keyword evidence="1" id="KW-0812">Transmembrane</keyword>
<protein>
    <submittedName>
        <fullName evidence="2">Uncharacterized protein</fullName>
    </submittedName>
</protein>
<organism evidence="2 3">
    <name type="scientific">Methanobrevibacter curvatus</name>
    <dbReference type="NCBI Taxonomy" id="49547"/>
    <lineage>
        <taxon>Archaea</taxon>
        <taxon>Methanobacteriati</taxon>
        <taxon>Methanobacteriota</taxon>
        <taxon>Methanomada group</taxon>
        <taxon>Methanobacteria</taxon>
        <taxon>Methanobacteriales</taxon>
        <taxon>Methanobacteriaceae</taxon>
        <taxon>Methanobrevibacter</taxon>
    </lineage>
</organism>
<name>A0A165Z931_9EURY</name>
<dbReference type="OrthoDB" id="77394at2157"/>
<sequence>MKPYIFQAENSIQMDEIAKSLKNKGFKLISNDDNYLVLKKRSFGSIIFHFIFLVLILFGSPSFFSSAFVSIPFIKAIFDSTIFVNGYYFIFCALYIGYVFYYLFTKTIMVIVTTETVDNEGNPLEFNNINDLNLK</sequence>
<feature type="transmembrane region" description="Helical" evidence="1">
    <location>
        <begin position="86"/>
        <end position="104"/>
    </location>
</feature>
<dbReference type="EMBL" id="LWMV01000213">
    <property type="protein sequence ID" value="KZX10413.1"/>
    <property type="molecule type" value="Genomic_DNA"/>
</dbReference>
<evidence type="ECO:0000313" key="2">
    <source>
        <dbReference type="EMBL" id="KZX10413.1"/>
    </source>
</evidence>
<dbReference type="AlphaFoldDB" id="A0A165Z931"/>
<keyword evidence="1" id="KW-0472">Membrane</keyword>
<dbReference type="RefSeq" id="WP_067092551.1">
    <property type="nucleotide sequence ID" value="NZ_LWMV01000213.1"/>
</dbReference>
<comment type="caution">
    <text evidence="2">The sequence shown here is derived from an EMBL/GenBank/DDBJ whole genome shotgun (WGS) entry which is preliminary data.</text>
</comment>
<proteinExistence type="predicted"/>
<feature type="transmembrane region" description="Helical" evidence="1">
    <location>
        <begin position="46"/>
        <end position="74"/>
    </location>
</feature>
<evidence type="ECO:0000256" key="1">
    <source>
        <dbReference type="SAM" id="Phobius"/>
    </source>
</evidence>
<dbReference type="STRING" id="49547.MBCUR_17830"/>
<keyword evidence="1" id="KW-1133">Transmembrane helix</keyword>
<reference evidence="2 3" key="1">
    <citation type="submission" date="2016-04" db="EMBL/GenBank/DDBJ databases">
        <title>Genome sequence of Methanobrevibacter curvatus DSM 11111.</title>
        <authorList>
            <person name="Poehlein A."/>
            <person name="Seedorf H."/>
            <person name="Daniel R."/>
        </authorList>
    </citation>
    <scope>NUCLEOTIDE SEQUENCE [LARGE SCALE GENOMIC DNA]</scope>
    <source>
        <strain evidence="2 3">DSM 11111</strain>
    </source>
</reference>
<dbReference type="PATRIC" id="fig|49547.3.peg.1884"/>
<keyword evidence="3" id="KW-1185">Reference proteome</keyword>
<dbReference type="Proteomes" id="UP000077245">
    <property type="component" value="Unassembled WGS sequence"/>
</dbReference>